<accession>A0A6H5G7I3</accession>
<dbReference type="Proteomes" id="UP000479000">
    <property type="component" value="Unassembled WGS sequence"/>
</dbReference>
<dbReference type="AlphaFoldDB" id="A0A6H5G7I3"/>
<gene>
    <name evidence="1" type="ORF">NTEN_LOCUS5054</name>
</gene>
<protein>
    <submittedName>
        <fullName evidence="1">Uncharacterized protein</fullName>
    </submittedName>
</protein>
<sequence length="81" mass="9589">MEYPLNMRYYTTPEYAGELTRRNNIYNEMVRRQSQPVVSSETPLKVSMGLKFDQKNHSDLVRMRRMARMRGPSRRTSGEST</sequence>
<name>A0A6H5G7I3_9HEMI</name>
<dbReference type="EMBL" id="CADCXU010007334">
    <property type="protein sequence ID" value="CAA9998771.1"/>
    <property type="molecule type" value="Genomic_DNA"/>
</dbReference>
<organism evidence="1 2">
    <name type="scientific">Nesidiocoris tenuis</name>
    <dbReference type="NCBI Taxonomy" id="355587"/>
    <lineage>
        <taxon>Eukaryota</taxon>
        <taxon>Metazoa</taxon>
        <taxon>Ecdysozoa</taxon>
        <taxon>Arthropoda</taxon>
        <taxon>Hexapoda</taxon>
        <taxon>Insecta</taxon>
        <taxon>Pterygota</taxon>
        <taxon>Neoptera</taxon>
        <taxon>Paraneoptera</taxon>
        <taxon>Hemiptera</taxon>
        <taxon>Heteroptera</taxon>
        <taxon>Panheteroptera</taxon>
        <taxon>Cimicomorpha</taxon>
        <taxon>Miridae</taxon>
        <taxon>Dicyphina</taxon>
        <taxon>Nesidiocoris</taxon>
    </lineage>
</organism>
<reference evidence="1 2" key="1">
    <citation type="submission" date="2020-02" db="EMBL/GenBank/DDBJ databases">
        <authorList>
            <person name="Ferguson B K."/>
        </authorList>
    </citation>
    <scope>NUCLEOTIDE SEQUENCE [LARGE SCALE GENOMIC DNA]</scope>
</reference>
<proteinExistence type="predicted"/>
<keyword evidence="2" id="KW-1185">Reference proteome</keyword>
<evidence type="ECO:0000313" key="2">
    <source>
        <dbReference type="Proteomes" id="UP000479000"/>
    </source>
</evidence>
<evidence type="ECO:0000313" key="1">
    <source>
        <dbReference type="EMBL" id="CAA9998771.1"/>
    </source>
</evidence>